<evidence type="ECO:0000313" key="2">
    <source>
        <dbReference type="EMBL" id="NEZ64684.1"/>
    </source>
</evidence>
<evidence type="ECO:0000259" key="1">
    <source>
        <dbReference type="Pfam" id="PF00149"/>
    </source>
</evidence>
<gene>
    <name evidence="2" type="ORF">D0962_18145</name>
</gene>
<name>A0A6M0S868_9CYAN</name>
<sequence>MCLNIILCYHSDVHLGKAETFQMAGIPVAQQVNGETLKRLRSYCNKVCPEQFFVLGDLFHSRQGMVTEIEIAWSIFLEEVDAKVTLIVGNHDRIALKSVFNMNYIIQFL</sequence>
<accession>A0A6M0S868</accession>
<dbReference type="PANTHER" id="PTHR39323">
    <property type="entry name" value="BLR1149 PROTEIN"/>
    <property type="match status" value="1"/>
</dbReference>
<dbReference type="Proteomes" id="UP000473574">
    <property type="component" value="Unassembled WGS sequence"/>
</dbReference>
<feature type="domain" description="Calcineurin-like phosphoesterase" evidence="1">
    <location>
        <begin position="11"/>
        <end position="93"/>
    </location>
</feature>
<dbReference type="GO" id="GO:0016787">
    <property type="term" value="F:hydrolase activity"/>
    <property type="evidence" value="ECO:0007669"/>
    <property type="project" value="InterPro"/>
</dbReference>
<dbReference type="Gene3D" id="3.60.21.10">
    <property type="match status" value="1"/>
</dbReference>
<dbReference type="InterPro" id="IPR029052">
    <property type="entry name" value="Metallo-depent_PP-like"/>
</dbReference>
<protein>
    <recommendedName>
        <fullName evidence="1">Calcineurin-like phosphoesterase domain-containing protein</fullName>
    </recommendedName>
</protein>
<dbReference type="EMBL" id="QZCE01000002">
    <property type="protein sequence ID" value="NEZ64684.1"/>
    <property type="molecule type" value="Genomic_DNA"/>
</dbReference>
<reference evidence="2 3" key="1">
    <citation type="journal article" date="2020" name="Microb. Ecol.">
        <title>Ecogenomics of the Marine Benthic Filamentous Cyanobacterium Adonisia.</title>
        <authorList>
            <person name="Walter J.M."/>
            <person name="Coutinho F.H."/>
            <person name="Leomil L."/>
            <person name="Hargreaves P.I."/>
            <person name="Campeao M.E."/>
            <person name="Vieira V.V."/>
            <person name="Silva B.S."/>
            <person name="Fistarol G.O."/>
            <person name="Salomon P.S."/>
            <person name="Sawabe T."/>
            <person name="Mino S."/>
            <person name="Hosokawa M."/>
            <person name="Miyashita H."/>
            <person name="Maruyama F."/>
            <person name="van Verk M.C."/>
            <person name="Dutilh B.E."/>
            <person name="Thompson C.C."/>
            <person name="Thompson F.L."/>
        </authorList>
    </citation>
    <scope>NUCLEOTIDE SEQUENCE [LARGE SCALE GENOMIC DNA]</scope>
    <source>
        <strain evidence="2 3">CCMR0082</strain>
    </source>
</reference>
<organism evidence="2 3">
    <name type="scientific">Adonisia turfae CCMR0082</name>
    <dbReference type="NCBI Taxonomy" id="2304604"/>
    <lineage>
        <taxon>Bacteria</taxon>
        <taxon>Bacillati</taxon>
        <taxon>Cyanobacteriota</taxon>
        <taxon>Adonisia</taxon>
        <taxon>Adonisia turfae</taxon>
    </lineage>
</organism>
<comment type="caution">
    <text evidence="2">The sequence shown here is derived from an EMBL/GenBank/DDBJ whole genome shotgun (WGS) entry which is preliminary data.</text>
</comment>
<evidence type="ECO:0000313" key="3">
    <source>
        <dbReference type="Proteomes" id="UP000473574"/>
    </source>
</evidence>
<dbReference type="InterPro" id="IPR004843">
    <property type="entry name" value="Calcineurin-like_PHP"/>
</dbReference>
<proteinExistence type="predicted"/>
<dbReference type="PANTHER" id="PTHR39323:SF1">
    <property type="entry name" value="BLR1149 PROTEIN"/>
    <property type="match status" value="1"/>
</dbReference>
<dbReference type="Pfam" id="PF00149">
    <property type="entry name" value="Metallophos"/>
    <property type="match status" value="1"/>
</dbReference>
<dbReference type="SUPFAM" id="SSF56300">
    <property type="entry name" value="Metallo-dependent phosphatases"/>
    <property type="match status" value="1"/>
</dbReference>
<dbReference type="AlphaFoldDB" id="A0A6M0S868"/>